<dbReference type="KEGG" id="lbc:LACBIDRAFT_302585"/>
<dbReference type="InParanoid" id="B0DHY2"/>
<gene>
    <name evidence="1" type="ORF">LACBIDRAFT_302585</name>
</gene>
<sequence>MTTNSHHEHLRWAKRPVCSHIDHHLMHWMLSNNIHNHGTMSTCYVDGAWRQRGTSNAIVTPANHCHITPLPSATFGVDNTQ</sequence>
<evidence type="ECO:0000313" key="1">
    <source>
        <dbReference type="EMBL" id="EDR05912.1"/>
    </source>
</evidence>
<dbReference type="GeneID" id="6079137"/>
<protein>
    <submittedName>
        <fullName evidence="1">Predicted protein</fullName>
    </submittedName>
</protein>
<dbReference type="Proteomes" id="UP000001194">
    <property type="component" value="Unassembled WGS sequence"/>
</dbReference>
<dbReference type="EMBL" id="DS547111">
    <property type="protein sequence ID" value="EDR05912.1"/>
    <property type="molecule type" value="Genomic_DNA"/>
</dbReference>
<name>B0DHY2_LACBS</name>
<dbReference type="HOGENOM" id="CLU_2574268_0_0_1"/>
<dbReference type="RefSeq" id="XP_001883588.1">
    <property type="nucleotide sequence ID" value="XM_001883553.1"/>
</dbReference>
<keyword evidence="2" id="KW-1185">Reference proteome</keyword>
<dbReference type="AlphaFoldDB" id="B0DHY2"/>
<accession>B0DHY2</accession>
<proteinExistence type="predicted"/>
<evidence type="ECO:0000313" key="2">
    <source>
        <dbReference type="Proteomes" id="UP000001194"/>
    </source>
</evidence>
<reference evidence="1 2" key="1">
    <citation type="journal article" date="2008" name="Nature">
        <title>The genome of Laccaria bicolor provides insights into mycorrhizal symbiosis.</title>
        <authorList>
            <person name="Martin F."/>
            <person name="Aerts A."/>
            <person name="Ahren D."/>
            <person name="Brun A."/>
            <person name="Danchin E.G.J."/>
            <person name="Duchaussoy F."/>
            <person name="Gibon J."/>
            <person name="Kohler A."/>
            <person name="Lindquist E."/>
            <person name="Pereda V."/>
            <person name="Salamov A."/>
            <person name="Shapiro H.J."/>
            <person name="Wuyts J."/>
            <person name="Blaudez D."/>
            <person name="Buee M."/>
            <person name="Brokstein P."/>
            <person name="Canbaeck B."/>
            <person name="Cohen D."/>
            <person name="Courty P.E."/>
            <person name="Coutinho P.M."/>
            <person name="Delaruelle C."/>
            <person name="Detter J.C."/>
            <person name="Deveau A."/>
            <person name="DiFazio S."/>
            <person name="Duplessis S."/>
            <person name="Fraissinet-Tachet L."/>
            <person name="Lucic E."/>
            <person name="Frey-Klett P."/>
            <person name="Fourrey C."/>
            <person name="Feussner I."/>
            <person name="Gay G."/>
            <person name="Grimwood J."/>
            <person name="Hoegger P.J."/>
            <person name="Jain P."/>
            <person name="Kilaru S."/>
            <person name="Labbe J."/>
            <person name="Lin Y.C."/>
            <person name="Legue V."/>
            <person name="Le Tacon F."/>
            <person name="Marmeisse R."/>
            <person name="Melayah D."/>
            <person name="Montanini B."/>
            <person name="Muratet M."/>
            <person name="Nehls U."/>
            <person name="Niculita-Hirzel H."/>
            <person name="Oudot-Le Secq M.P."/>
            <person name="Peter M."/>
            <person name="Quesneville H."/>
            <person name="Rajashekar B."/>
            <person name="Reich M."/>
            <person name="Rouhier N."/>
            <person name="Schmutz J."/>
            <person name="Yin T."/>
            <person name="Chalot M."/>
            <person name="Henrissat B."/>
            <person name="Kuees U."/>
            <person name="Lucas S."/>
            <person name="Van de Peer Y."/>
            <person name="Podila G.K."/>
            <person name="Polle A."/>
            <person name="Pukkila P.J."/>
            <person name="Richardson P.M."/>
            <person name="Rouze P."/>
            <person name="Sanders I.R."/>
            <person name="Stajich J.E."/>
            <person name="Tunlid A."/>
            <person name="Tuskan G."/>
            <person name="Grigoriev I.V."/>
        </authorList>
    </citation>
    <scope>NUCLEOTIDE SEQUENCE [LARGE SCALE GENOMIC DNA]</scope>
    <source>
        <strain evidence="2">S238N-H82 / ATCC MYA-4686</strain>
    </source>
</reference>
<organism evidence="2">
    <name type="scientific">Laccaria bicolor (strain S238N-H82 / ATCC MYA-4686)</name>
    <name type="common">Bicoloured deceiver</name>
    <name type="synonym">Laccaria laccata var. bicolor</name>
    <dbReference type="NCBI Taxonomy" id="486041"/>
    <lineage>
        <taxon>Eukaryota</taxon>
        <taxon>Fungi</taxon>
        <taxon>Dikarya</taxon>
        <taxon>Basidiomycota</taxon>
        <taxon>Agaricomycotina</taxon>
        <taxon>Agaricomycetes</taxon>
        <taxon>Agaricomycetidae</taxon>
        <taxon>Agaricales</taxon>
        <taxon>Agaricineae</taxon>
        <taxon>Hydnangiaceae</taxon>
        <taxon>Laccaria</taxon>
    </lineage>
</organism>
<dbReference type="OrthoDB" id="10347400at2759"/>